<evidence type="ECO:0000259" key="1">
    <source>
        <dbReference type="Pfam" id="PF17775"/>
    </source>
</evidence>
<comment type="caution">
    <text evidence="2">The sequence shown here is derived from an EMBL/GenBank/DDBJ whole genome shotgun (WGS) entry which is preliminary data.</text>
</comment>
<dbReference type="Proteomes" id="UP000237983">
    <property type="component" value="Unassembled WGS sequence"/>
</dbReference>
<dbReference type="AlphaFoldDB" id="A0A2T0VJU7"/>
<evidence type="ECO:0000313" key="3">
    <source>
        <dbReference type="Proteomes" id="UP000237983"/>
    </source>
</evidence>
<dbReference type="SUPFAM" id="SSF54427">
    <property type="entry name" value="NTF2-like"/>
    <property type="match status" value="1"/>
</dbReference>
<sequence length="91" mass="10551">MRSRYSAFVVGDERYLLESWHPSTRPSTLELDPAQRWFGLEIRRTTLGGLLDSTGTVEFVAKFRLDGQVSEQHETSRFVRLDSRWVYLDGA</sequence>
<dbReference type="InterPro" id="IPR048469">
    <property type="entry name" value="YchJ-like_M"/>
</dbReference>
<accession>A0A2T0VJU7</accession>
<proteinExistence type="predicted"/>
<dbReference type="InterPro" id="IPR032710">
    <property type="entry name" value="NTF2-like_dom_sf"/>
</dbReference>
<feature type="domain" description="YchJ-like middle NTF2-like" evidence="1">
    <location>
        <begin position="1"/>
        <end position="90"/>
    </location>
</feature>
<dbReference type="EMBL" id="PVTL01000001">
    <property type="protein sequence ID" value="PRY70501.1"/>
    <property type="molecule type" value="Genomic_DNA"/>
</dbReference>
<reference evidence="2 3" key="1">
    <citation type="submission" date="2018-03" db="EMBL/GenBank/DDBJ databases">
        <title>Genomic Encyclopedia of Type Strains, Phase III (KMG-III): the genomes of soil and plant-associated and newly described type strains.</title>
        <authorList>
            <person name="Whitman W."/>
        </authorList>
    </citation>
    <scope>NUCLEOTIDE SEQUENCE [LARGE SCALE GENOMIC DNA]</scope>
    <source>
        <strain evidence="2 3">CGMCC 1.12484</strain>
    </source>
</reference>
<name>A0A2T0VJU7_9MICO</name>
<keyword evidence="3" id="KW-1185">Reference proteome</keyword>
<dbReference type="Pfam" id="PF17775">
    <property type="entry name" value="YchJ_M-like"/>
    <property type="match status" value="1"/>
</dbReference>
<protein>
    <submittedName>
        <fullName evidence="2">SEC-C motif-containing protein</fullName>
    </submittedName>
</protein>
<gene>
    <name evidence="2" type="ORF">B0I08_101637</name>
</gene>
<organism evidence="2 3">
    <name type="scientific">Glaciihabitans tibetensis</name>
    <dbReference type="NCBI Taxonomy" id="1266600"/>
    <lineage>
        <taxon>Bacteria</taxon>
        <taxon>Bacillati</taxon>
        <taxon>Actinomycetota</taxon>
        <taxon>Actinomycetes</taxon>
        <taxon>Micrococcales</taxon>
        <taxon>Microbacteriaceae</taxon>
        <taxon>Glaciihabitans</taxon>
    </lineage>
</organism>
<dbReference type="Gene3D" id="3.10.450.50">
    <property type="match status" value="1"/>
</dbReference>
<evidence type="ECO:0000313" key="2">
    <source>
        <dbReference type="EMBL" id="PRY70501.1"/>
    </source>
</evidence>